<dbReference type="Proteomes" id="UP001221757">
    <property type="component" value="Unassembled WGS sequence"/>
</dbReference>
<organism evidence="3 4">
    <name type="scientific">Mycena rosella</name>
    <name type="common">Pink bonnet</name>
    <name type="synonym">Agaricus rosellus</name>
    <dbReference type="NCBI Taxonomy" id="1033263"/>
    <lineage>
        <taxon>Eukaryota</taxon>
        <taxon>Fungi</taxon>
        <taxon>Dikarya</taxon>
        <taxon>Basidiomycota</taxon>
        <taxon>Agaricomycotina</taxon>
        <taxon>Agaricomycetes</taxon>
        <taxon>Agaricomycetidae</taxon>
        <taxon>Agaricales</taxon>
        <taxon>Marasmiineae</taxon>
        <taxon>Mycenaceae</taxon>
        <taxon>Mycena</taxon>
    </lineage>
</organism>
<reference evidence="3" key="1">
    <citation type="submission" date="2023-03" db="EMBL/GenBank/DDBJ databases">
        <title>Massive genome expansion in bonnet fungi (Mycena s.s.) driven by repeated elements and novel gene families across ecological guilds.</title>
        <authorList>
            <consortium name="Lawrence Berkeley National Laboratory"/>
            <person name="Harder C.B."/>
            <person name="Miyauchi S."/>
            <person name="Viragh M."/>
            <person name="Kuo A."/>
            <person name="Thoen E."/>
            <person name="Andreopoulos B."/>
            <person name="Lu D."/>
            <person name="Skrede I."/>
            <person name="Drula E."/>
            <person name="Henrissat B."/>
            <person name="Morin E."/>
            <person name="Kohler A."/>
            <person name="Barry K."/>
            <person name="LaButti K."/>
            <person name="Morin E."/>
            <person name="Salamov A."/>
            <person name="Lipzen A."/>
            <person name="Mereny Z."/>
            <person name="Hegedus B."/>
            <person name="Baldrian P."/>
            <person name="Stursova M."/>
            <person name="Weitz H."/>
            <person name="Taylor A."/>
            <person name="Grigoriev I.V."/>
            <person name="Nagy L.G."/>
            <person name="Martin F."/>
            <person name="Kauserud H."/>
        </authorList>
    </citation>
    <scope>NUCLEOTIDE SEQUENCE</scope>
    <source>
        <strain evidence="3">CBHHK067</strain>
    </source>
</reference>
<evidence type="ECO:0000256" key="2">
    <source>
        <dbReference type="SAM" id="SignalP"/>
    </source>
</evidence>
<name>A0AAD7M7U7_MYCRO</name>
<dbReference type="AlphaFoldDB" id="A0AAD7M7U7"/>
<dbReference type="EMBL" id="JARKIE010000009">
    <property type="protein sequence ID" value="KAJ7705024.1"/>
    <property type="molecule type" value="Genomic_DNA"/>
</dbReference>
<protein>
    <submittedName>
        <fullName evidence="3">Uncharacterized protein</fullName>
    </submittedName>
</protein>
<feature type="signal peptide" evidence="2">
    <location>
        <begin position="1"/>
        <end position="24"/>
    </location>
</feature>
<accession>A0AAD7M7U7</accession>
<evidence type="ECO:0000313" key="3">
    <source>
        <dbReference type="EMBL" id="KAJ7705024.1"/>
    </source>
</evidence>
<evidence type="ECO:0000256" key="1">
    <source>
        <dbReference type="SAM" id="MobiDB-lite"/>
    </source>
</evidence>
<sequence length="166" mass="17640">MALDRRRVEANSTILALVLVLVLDDPGWHPRRISRHGSLPSGPRFSPERPKTIRGASSPPHTQCQTHALYSWARGDSRYGTTGVAPPAARKRKIPSPRHISISVSTPRITPAPPSPSRTSVPYVACFTPPETTPPLAGVGAGVRAGVGVGAIRLTVLTVNSPRGIL</sequence>
<keyword evidence="2" id="KW-0732">Signal</keyword>
<keyword evidence="4" id="KW-1185">Reference proteome</keyword>
<feature type="chain" id="PRO_5042201373" evidence="2">
    <location>
        <begin position="25"/>
        <end position="166"/>
    </location>
</feature>
<gene>
    <name evidence="3" type="ORF">B0H17DRAFT_1193509</name>
</gene>
<comment type="caution">
    <text evidence="3">The sequence shown here is derived from an EMBL/GenBank/DDBJ whole genome shotgun (WGS) entry which is preliminary data.</text>
</comment>
<feature type="region of interest" description="Disordered" evidence="1">
    <location>
        <begin position="33"/>
        <end position="63"/>
    </location>
</feature>
<proteinExistence type="predicted"/>
<evidence type="ECO:0000313" key="4">
    <source>
        <dbReference type="Proteomes" id="UP001221757"/>
    </source>
</evidence>